<dbReference type="Proteomes" id="UP001081071">
    <property type="component" value="Unassembled WGS sequence"/>
</dbReference>
<evidence type="ECO:0000313" key="6">
    <source>
        <dbReference type="Proteomes" id="UP001081071"/>
    </source>
</evidence>
<dbReference type="RefSeq" id="WP_269606260.1">
    <property type="nucleotide sequence ID" value="NZ_JAPWIJ010000006.1"/>
</dbReference>
<dbReference type="Pfam" id="PF12833">
    <property type="entry name" value="HTH_18"/>
    <property type="match status" value="1"/>
</dbReference>
<dbReference type="PROSITE" id="PS01124">
    <property type="entry name" value="HTH_ARAC_FAMILY_2"/>
    <property type="match status" value="1"/>
</dbReference>
<dbReference type="SMART" id="SM00342">
    <property type="entry name" value="HTH_ARAC"/>
    <property type="match status" value="1"/>
</dbReference>
<keyword evidence="1" id="KW-0805">Transcription regulation</keyword>
<dbReference type="InterPro" id="IPR009057">
    <property type="entry name" value="Homeodomain-like_sf"/>
</dbReference>
<keyword evidence="2" id="KW-0238">DNA-binding</keyword>
<dbReference type="EMBL" id="JAPWIJ010000006">
    <property type="protein sequence ID" value="MCZ4520214.1"/>
    <property type="molecule type" value="Genomic_DNA"/>
</dbReference>
<dbReference type="SUPFAM" id="SSF46689">
    <property type="entry name" value="Homeodomain-like"/>
    <property type="match status" value="1"/>
</dbReference>
<evidence type="ECO:0000313" key="5">
    <source>
        <dbReference type="EMBL" id="MCZ4520214.1"/>
    </source>
</evidence>
<accession>A0ABT4MGU3</accession>
<dbReference type="PANTHER" id="PTHR43280">
    <property type="entry name" value="ARAC-FAMILY TRANSCRIPTIONAL REGULATOR"/>
    <property type="match status" value="1"/>
</dbReference>
<keyword evidence="3" id="KW-0804">Transcription</keyword>
<evidence type="ECO:0000256" key="1">
    <source>
        <dbReference type="ARBA" id="ARBA00023015"/>
    </source>
</evidence>
<sequence length="282" mass="30912">MRQSNSVRGVEFTPSAPDIEIELTTLRAIVRSGGQREFVAPQRLNFDLLFRVESGRTVHRIDFIEYDIGPGDVVWIHAGQVHEWGEIDTLSGSVAMFASHAVGPSTQQLLAITAASMRSFWTADAGTSAGVHAALDALFAPMPPSSGPGVRREIGRSALACLLLRLSSETDGNPASEGAEVFAWFRAEVEAQFRSLRKVSDYAQRLGYSERTLNRAADSHGTTAKKTIDDRIVLEAKRLLVFTSLSVLDIGIQLGFDDPSNFTSFFRVRAGRTPRAFRQGDR</sequence>
<reference evidence="5" key="1">
    <citation type="submission" date="2022-12" db="EMBL/GenBank/DDBJ databases">
        <authorList>
            <person name="Krivoruchko A.V."/>
            <person name="Elkin A."/>
        </authorList>
    </citation>
    <scope>NUCLEOTIDE SEQUENCE</scope>
    <source>
        <strain evidence="5">IEGM 1391</strain>
    </source>
</reference>
<protein>
    <submittedName>
        <fullName evidence="5">Helix-turn-helix domain-containing protein</fullName>
    </submittedName>
</protein>
<gene>
    <name evidence="5" type="ORF">O4220_17010</name>
</gene>
<dbReference type="PANTHER" id="PTHR43280:SF32">
    <property type="entry name" value="TRANSCRIPTIONAL REGULATORY PROTEIN"/>
    <property type="match status" value="1"/>
</dbReference>
<feature type="domain" description="HTH araC/xylS-type" evidence="4">
    <location>
        <begin position="179"/>
        <end position="280"/>
    </location>
</feature>
<dbReference type="InterPro" id="IPR037923">
    <property type="entry name" value="HTH-like"/>
</dbReference>
<name>A0ABT4MGU3_9NOCA</name>
<dbReference type="InterPro" id="IPR018060">
    <property type="entry name" value="HTH_AraC"/>
</dbReference>
<comment type="caution">
    <text evidence="5">The sequence shown here is derived from an EMBL/GenBank/DDBJ whole genome shotgun (WGS) entry which is preliminary data.</text>
</comment>
<dbReference type="InterPro" id="IPR003313">
    <property type="entry name" value="AraC-bd"/>
</dbReference>
<dbReference type="SUPFAM" id="SSF51215">
    <property type="entry name" value="Regulatory protein AraC"/>
    <property type="match status" value="1"/>
</dbReference>
<evidence type="ECO:0000256" key="3">
    <source>
        <dbReference type="ARBA" id="ARBA00023163"/>
    </source>
</evidence>
<keyword evidence="6" id="KW-1185">Reference proteome</keyword>
<proteinExistence type="predicted"/>
<dbReference type="Gene3D" id="1.10.10.60">
    <property type="entry name" value="Homeodomain-like"/>
    <property type="match status" value="1"/>
</dbReference>
<evidence type="ECO:0000256" key="2">
    <source>
        <dbReference type="ARBA" id="ARBA00023125"/>
    </source>
</evidence>
<evidence type="ECO:0000259" key="4">
    <source>
        <dbReference type="PROSITE" id="PS01124"/>
    </source>
</evidence>
<organism evidence="5 6">
    <name type="scientific">Rhodococcus ruber</name>
    <dbReference type="NCBI Taxonomy" id="1830"/>
    <lineage>
        <taxon>Bacteria</taxon>
        <taxon>Bacillati</taxon>
        <taxon>Actinomycetota</taxon>
        <taxon>Actinomycetes</taxon>
        <taxon>Mycobacteriales</taxon>
        <taxon>Nocardiaceae</taxon>
        <taxon>Rhodococcus</taxon>
    </lineage>
</organism>
<dbReference type="Pfam" id="PF02311">
    <property type="entry name" value="AraC_binding"/>
    <property type="match status" value="1"/>
</dbReference>